<accession>A1STK4</accession>
<keyword evidence="12" id="KW-0902">Two-component regulatory system</keyword>
<evidence type="ECO:0000256" key="16">
    <source>
        <dbReference type="PROSITE-ProRule" id="PRU00110"/>
    </source>
</evidence>
<dbReference type="SUPFAM" id="SSF52172">
    <property type="entry name" value="CheY-like"/>
    <property type="match status" value="2"/>
</dbReference>
<evidence type="ECO:0000259" key="20">
    <source>
        <dbReference type="PROSITE" id="PS50110"/>
    </source>
</evidence>
<sequence length="1574" mass="176916">MKEKVNRLVVFLFLLVSICFYPSMSQAVQTSTAAVNIQSPITGSQVVPESDRDNLSLTVEERSFLAVHPIVRAHNEQNWIPFNFYRDGKPQGFSIDLMNILAKKLGIKIEYISGPTWDEFMGMLKNKEIDIIGNMVETEDRKEFANFTLPTIKNPLNIISKTNTPFRNLKELEGHTVSIVKGFWYQNLLEKNFPAIKLNLVDTNVDALKDVAFGTADATIDIGVVMQHLILEYNIPNLTISGETKILGGENFYNRIGVRKDWTLLASSLDKALKSLTFQEKYQLKKKWLTMQSTTESARITLTEQEQGYLKIHPTASIALISDYAPFTYQENGEVKGFVNDLLLHISKKTGLKFVQKVDHWGNNLNKFKKKEVDIIADISYKKERESFTLFTTPYYEIPVVIFTREDFKNFQGLKSLKGKKVGIQEAIFYEKELREMGGMELVSFDNYEDQSKALAYGKIDALIQSLSVINYQVRKYGLSNIRVAGEFELEGIGKEDLRFGVRTDKNILYNILQKGLDSISEEQLAIITNRWLSTDLKVIDSKENKLSLSSAEQHYLENRNEILMCANPNWMPFESISKAGIHEGMAAEFMSIISQRIGKNIKLVPTKNFSETLSISKQHQCDILSLLQETTERKEYLNFTEPYLQTPIVIATRYDELFIDDINKILNRRFTGIKDFAYINKLKNKYPGIIIDEVSSVEEGLKKVRSGEAYGFLFSLAAIRYKIQQSRITDIKIAGKFDLNNDLSVAVRNDDTMLFSIMQKAVGSLTDTERQNIYNKWVSIVFEKTFDYALLWKILAIFLAVLLGIFYWNRRLTMMNRAIHKANMAKSEFLANMSHEIRTPMNAIIGLSELSLNQDMTPQLRDYLSKIHSSGNSLLGIINGILDFSKIEAGKLDLENIEFSLLDVLDNISNTFYFTLAEKNIELITSIDPDVPWHLVGDPLRTGQIFTNLINNAIKFTNKGQITICASCLEKDDKQVRLLFSVADTGLGIPKDRIASLFEPFAQADGSTSRKHGGTGLGLSICKRLVEEMNGRIWIESEQGKGSVFSFELEFGVSQSNEDNKLLLPPALRGLHALVVDDNPVTLKVIEKMLIHLKFNVTTTESGEKALSVLENALGNNTVDLAIIDWQMGGIDGIETAKKIKENPSIPKMPMVLMSGSDRDGLLGQKSKQVGFDSFVLKPVNRSILVETILTVFGYRDDINKNLKRKIKVDSARLDAIGGAKILLVDDNEINRQVAREFLENAGLLVTTATNGREAVNSVKSHVFDAVLMDVQMPEIDGYEATQKIRRWEKTRVDLQPTDGSPVLPIIAMTAHAMEGDKERCLAAGMNDYVTKPIDTRQLFEALSRWIKPGDRKKANITAAPEKDETHIPKEISGIDIVTGLQRVGGNKKLYKSLLLAFVDIHSQTVQQIRSALESNEIKKAADLAHTYKGVSGNIGATALFSLTSELEQVIKQDWQSEINGLLNKLEEETNIMTHSIALLLGREKKVGNRGPDYNVTSSPVDSSLLPVVLDSLASCLRDNDLDAIDNVKKLATIIGADHQQSLEEIEDLVNDLQFEEAALKLKELCSALALST</sequence>
<dbReference type="Gene3D" id="3.40.50.2300">
    <property type="match status" value="2"/>
</dbReference>
<dbReference type="CDD" id="cd13708">
    <property type="entry name" value="PBP2_BvgS_like_1"/>
    <property type="match status" value="1"/>
</dbReference>
<keyword evidence="7" id="KW-0812">Transmembrane</keyword>
<dbReference type="CDD" id="cd00156">
    <property type="entry name" value="REC"/>
    <property type="match status" value="1"/>
</dbReference>
<dbReference type="InterPro" id="IPR005467">
    <property type="entry name" value="His_kinase_dom"/>
</dbReference>
<evidence type="ECO:0000256" key="10">
    <source>
        <dbReference type="ARBA" id="ARBA00022840"/>
    </source>
</evidence>
<dbReference type="SMART" id="SM00387">
    <property type="entry name" value="HATPase_c"/>
    <property type="match status" value="1"/>
</dbReference>
<dbReference type="PANTHER" id="PTHR45339">
    <property type="entry name" value="HYBRID SIGNAL TRANSDUCTION HISTIDINE KINASE J"/>
    <property type="match status" value="1"/>
</dbReference>
<evidence type="ECO:0000256" key="14">
    <source>
        <dbReference type="ARBA" id="ARBA00064003"/>
    </source>
</evidence>
<dbReference type="eggNOG" id="COG2205">
    <property type="taxonomic scope" value="Bacteria"/>
</dbReference>
<keyword evidence="10" id="KW-0067">ATP-binding</keyword>
<feature type="modified residue" description="4-aspartylphosphate" evidence="17">
    <location>
        <position position="1126"/>
    </location>
</feature>
<dbReference type="Pfam" id="PF01627">
    <property type="entry name" value="Hpt"/>
    <property type="match status" value="1"/>
</dbReference>
<dbReference type="SUPFAM" id="SSF47226">
    <property type="entry name" value="Histidine-containing phosphotransfer domain, HPT domain"/>
    <property type="match status" value="1"/>
</dbReference>
<feature type="domain" description="HPt" evidence="21">
    <location>
        <begin position="1388"/>
        <end position="1481"/>
    </location>
</feature>
<dbReference type="SMART" id="SM00073">
    <property type="entry name" value="HPT"/>
    <property type="match status" value="1"/>
</dbReference>
<dbReference type="InterPro" id="IPR004358">
    <property type="entry name" value="Sig_transdc_His_kin-like_C"/>
</dbReference>
<evidence type="ECO:0000256" key="15">
    <source>
        <dbReference type="ARBA" id="ARBA00068150"/>
    </source>
</evidence>
<keyword evidence="18" id="KW-0732">Signal</keyword>
<evidence type="ECO:0000256" key="7">
    <source>
        <dbReference type="ARBA" id="ARBA00022692"/>
    </source>
</evidence>
<dbReference type="SUPFAM" id="SSF55874">
    <property type="entry name" value="ATPase domain of HSP90 chaperone/DNA topoisomerase II/histidine kinase"/>
    <property type="match status" value="1"/>
</dbReference>
<comment type="subcellular location">
    <subcellularLocation>
        <location evidence="2">Cell membrane</location>
        <topology evidence="2">Multi-pass membrane protein</topology>
    </subcellularLocation>
</comment>
<dbReference type="GO" id="GO:0005886">
    <property type="term" value="C:plasma membrane"/>
    <property type="evidence" value="ECO:0007669"/>
    <property type="project" value="UniProtKB-SubCell"/>
</dbReference>
<evidence type="ECO:0000256" key="9">
    <source>
        <dbReference type="ARBA" id="ARBA00022777"/>
    </source>
</evidence>
<dbReference type="PROSITE" id="PS50109">
    <property type="entry name" value="HIS_KIN"/>
    <property type="match status" value="1"/>
</dbReference>
<keyword evidence="13" id="KW-0472">Membrane</keyword>
<evidence type="ECO:0000256" key="5">
    <source>
        <dbReference type="ARBA" id="ARBA00022553"/>
    </source>
</evidence>
<dbReference type="SUPFAM" id="SSF47384">
    <property type="entry name" value="Homodimeric domain of signal transducing histidine kinase"/>
    <property type="match status" value="1"/>
</dbReference>
<feature type="chain" id="PRO_5002636987" description="Sensory/regulatory protein RpfC" evidence="18">
    <location>
        <begin position="28"/>
        <end position="1574"/>
    </location>
</feature>
<dbReference type="Gene3D" id="1.10.287.130">
    <property type="match status" value="1"/>
</dbReference>
<evidence type="ECO:0000256" key="18">
    <source>
        <dbReference type="SAM" id="SignalP"/>
    </source>
</evidence>
<dbReference type="EMBL" id="CP000510">
    <property type="protein sequence ID" value="ABM02819.1"/>
    <property type="molecule type" value="Genomic_DNA"/>
</dbReference>
<dbReference type="GO" id="GO:0005524">
    <property type="term" value="F:ATP binding"/>
    <property type="evidence" value="ECO:0007669"/>
    <property type="project" value="UniProtKB-KW"/>
</dbReference>
<keyword evidence="5 17" id="KW-0597">Phosphoprotein</keyword>
<evidence type="ECO:0000256" key="13">
    <source>
        <dbReference type="ARBA" id="ARBA00023136"/>
    </source>
</evidence>
<gene>
    <name evidence="22" type="ordered locus">Ping_0979</name>
</gene>
<feature type="domain" description="Histidine kinase" evidence="19">
    <location>
        <begin position="833"/>
        <end position="1054"/>
    </location>
</feature>
<evidence type="ECO:0000256" key="8">
    <source>
        <dbReference type="ARBA" id="ARBA00022741"/>
    </source>
</evidence>
<comment type="catalytic activity">
    <reaction evidence="1">
        <text>ATP + protein L-histidine = ADP + protein N-phospho-L-histidine.</text>
        <dbReference type="EC" id="2.7.13.3"/>
    </reaction>
</comment>
<organism evidence="22 23">
    <name type="scientific">Psychromonas ingrahamii (strain DSM 17664 / CCUG 51855 / 37)</name>
    <dbReference type="NCBI Taxonomy" id="357804"/>
    <lineage>
        <taxon>Bacteria</taxon>
        <taxon>Pseudomonadati</taxon>
        <taxon>Pseudomonadota</taxon>
        <taxon>Gammaproteobacteria</taxon>
        <taxon>Alteromonadales</taxon>
        <taxon>Psychromonadaceae</taxon>
        <taxon>Psychromonas</taxon>
    </lineage>
</organism>
<dbReference type="Proteomes" id="UP000000639">
    <property type="component" value="Chromosome"/>
</dbReference>
<dbReference type="PRINTS" id="PR00344">
    <property type="entry name" value="BCTRLSENSOR"/>
</dbReference>
<keyword evidence="9 22" id="KW-0418">Kinase</keyword>
<keyword evidence="23" id="KW-1185">Reference proteome</keyword>
<evidence type="ECO:0000313" key="23">
    <source>
        <dbReference type="Proteomes" id="UP000000639"/>
    </source>
</evidence>
<dbReference type="PROSITE" id="PS50110">
    <property type="entry name" value="RESPONSE_REGULATORY"/>
    <property type="match status" value="2"/>
</dbReference>
<dbReference type="eggNOG" id="COG0834">
    <property type="taxonomic scope" value="Bacteria"/>
</dbReference>
<dbReference type="GO" id="GO:0000155">
    <property type="term" value="F:phosphorelay sensor kinase activity"/>
    <property type="evidence" value="ECO:0007669"/>
    <property type="project" value="InterPro"/>
</dbReference>
<dbReference type="Gene3D" id="3.30.565.10">
    <property type="entry name" value="Histidine kinase-like ATPase, C-terminal domain"/>
    <property type="match status" value="1"/>
</dbReference>
<dbReference type="Pfam" id="PF00497">
    <property type="entry name" value="SBP_bac_3"/>
    <property type="match status" value="3"/>
</dbReference>
<dbReference type="RefSeq" id="WP_011769382.1">
    <property type="nucleotide sequence ID" value="NC_008709.1"/>
</dbReference>
<keyword evidence="8" id="KW-0547">Nucleotide-binding</keyword>
<dbReference type="Pfam" id="PF00512">
    <property type="entry name" value="HisKA"/>
    <property type="match status" value="1"/>
</dbReference>
<keyword evidence="4" id="KW-1003">Cell membrane</keyword>
<keyword evidence="11" id="KW-1133">Transmembrane helix</keyword>
<dbReference type="SMART" id="SM00062">
    <property type="entry name" value="PBPb"/>
    <property type="match status" value="3"/>
</dbReference>
<evidence type="ECO:0000259" key="19">
    <source>
        <dbReference type="PROSITE" id="PS50109"/>
    </source>
</evidence>
<evidence type="ECO:0000313" key="22">
    <source>
        <dbReference type="EMBL" id="ABM02819.1"/>
    </source>
</evidence>
<feature type="domain" description="Response regulatory" evidence="20">
    <location>
        <begin position="1073"/>
        <end position="1194"/>
    </location>
</feature>
<dbReference type="eggNOG" id="COG2198">
    <property type="taxonomic scope" value="Bacteria"/>
</dbReference>
<dbReference type="FunFam" id="1.10.287.130:FF:000002">
    <property type="entry name" value="Two-component osmosensing histidine kinase"/>
    <property type="match status" value="1"/>
</dbReference>
<keyword evidence="6 22" id="KW-0808">Transferase</keyword>
<dbReference type="CDD" id="cd01007">
    <property type="entry name" value="PBP2_BvgS_HisK_like"/>
    <property type="match status" value="2"/>
</dbReference>
<dbReference type="eggNOG" id="COG0784">
    <property type="taxonomic scope" value="Bacteria"/>
</dbReference>
<dbReference type="InterPro" id="IPR036097">
    <property type="entry name" value="HisK_dim/P_sf"/>
</dbReference>
<dbReference type="CDD" id="cd00082">
    <property type="entry name" value="HisKA"/>
    <property type="match status" value="1"/>
</dbReference>
<dbReference type="Pfam" id="PF00072">
    <property type="entry name" value="Response_reg"/>
    <property type="match status" value="2"/>
</dbReference>
<feature type="domain" description="Response regulatory" evidence="20">
    <location>
        <begin position="1222"/>
        <end position="1348"/>
    </location>
</feature>
<dbReference type="InterPro" id="IPR003594">
    <property type="entry name" value="HATPase_dom"/>
</dbReference>
<dbReference type="InterPro" id="IPR001638">
    <property type="entry name" value="Solute-binding_3/MltF_N"/>
</dbReference>
<dbReference type="SMART" id="SM00448">
    <property type="entry name" value="REC"/>
    <property type="match status" value="2"/>
</dbReference>
<dbReference type="OrthoDB" id="9810730at2"/>
<evidence type="ECO:0000256" key="3">
    <source>
        <dbReference type="ARBA" id="ARBA00012438"/>
    </source>
</evidence>
<evidence type="ECO:0000256" key="11">
    <source>
        <dbReference type="ARBA" id="ARBA00022989"/>
    </source>
</evidence>
<dbReference type="CDD" id="cd16922">
    <property type="entry name" value="HATPase_EvgS-ArcB-TorS-like"/>
    <property type="match status" value="1"/>
</dbReference>
<dbReference type="EC" id="2.7.13.3" evidence="3"/>
<dbReference type="InterPro" id="IPR011006">
    <property type="entry name" value="CheY-like_superfamily"/>
</dbReference>
<evidence type="ECO:0000256" key="6">
    <source>
        <dbReference type="ARBA" id="ARBA00022679"/>
    </source>
</evidence>
<dbReference type="SMART" id="SM00388">
    <property type="entry name" value="HisKA"/>
    <property type="match status" value="1"/>
</dbReference>
<evidence type="ECO:0000256" key="17">
    <source>
        <dbReference type="PROSITE-ProRule" id="PRU00169"/>
    </source>
</evidence>
<evidence type="ECO:0000256" key="1">
    <source>
        <dbReference type="ARBA" id="ARBA00000085"/>
    </source>
</evidence>
<dbReference type="FunFam" id="3.30.565.10:FF:000010">
    <property type="entry name" value="Sensor histidine kinase RcsC"/>
    <property type="match status" value="1"/>
</dbReference>
<name>A1STK4_PSYIN</name>
<comment type="subunit">
    <text evidence="14">At low DSF concentrations, interacts with RpfF.</text>
</comment>
<dbReference type="InterPro" id="IPR036641">
    <property type="entry name" value="HPT_dom_sf"/>
</dbReference>
<protein>
    <recommendedName>
        <fullName evidence="15">Sensory/regulatory protein RpfC</fullName>
        <ecNumber evidence="3">2.7.13.3</ecNumber>
    </recommendedName>
</protein>
<feature type="modified residue" description="Phosphohistidine" evidence="16">
    <location>
        <position position="1427"/>
    </location>
</feature>
<dbReference type="InterPro" id="IPR036890">
    <property type="entry name" value="HATPase_C_sf"/>
</dbReference>
<reference evidence="22 23" key="1">
    <citation type="submission" date="2007-01" db="EMBL/GenBank/DDBJ databases">
        <title>Complete sequence of Psychromonas ingrahamii 37.</title>
        <authorList>
            <consortium name="US DOE Joint Genome Institute"/>
            <person name="Copeland A."/>
            <person name="Lucas S."/>
            <person name="Lapidus A."/>
            <person name="Barry K."/>
            <person name="Detter J.C."/>
            <person name="Glavina del Rio T."/>
            <person name="Hammon N."/>
            <person name="Israni S."/>
            <person name="Dalin E."/>
            <person name="Tice H."/>
            <person name="Pitluck S."/>
            <person name="Thompson L.S."/>
            <person name="Brettin T."/>
            <person name="Bruce D."/>
            <person name="Han C."/>
            <person name="Tapia R."/>
            <person name="Schmutz J."/>
            <person name="Larimer F."/>
            <person name="Land M."/>
            <person name="Hauser L."/>
            <person name="Kyrpides N."/>
            <person name="Ivanova N."/>
            <person name="Staley J."/>
            <person name="Richardson P."/>
        </authorList>
    </citation>
    <scope>NUCLEOTIDE SEQUENCE [LARGE SCALE GENOMIC DNA]</scope>
    <source>
        <strain evidence="22 23">37</strain>
    </source>
</reference>
<dbReference type="InterPro" id="IPR008207">
    <property type="entry name" value="Sig_transdc_His_kin_Hpt_dom"/>
</dbReference>
<evidence type="ECO:0000256" key="4">
    <source>
        <dbReference type="ARBA" id="ARBA00022475"/>
    </source>
</evidence>
<dbReference type="SUPFAM" id="SSF53850">
    <property type="entry name" value="Periplasmic binding protein-like II"/>
    <property type="match status" value="3"/>
</dbReference>
<dbReference type="Pfam" id="PF02518">
    <property type="entry name" value="HATPase_c"/>
    <property type="match status" value="1"/>
</dbReference>
<evidence type="ECO:0000256" key="2">
    <source>
        <dbReference type="ARBA" id="ARBA00004651"/>
    </source>
</evidence>
<dbReference type="HOGENOM" id="CLU_245373_0_0_6"/>
<proteinExistence type="predicted"/>
<dbReference type="Gene3D" id="1.20.120.160">
    <property type="entry name" value="HPT domain"/>
    <property type="match status" value="1"/>
</dbReference>
<dbReference type="InterPro" id="IPR001789">
    <property type="entry name" value="Sig_transdc_resp-reg_receiver"/>
</dbReference>
<dbReference type="STRING" id="357804.Ping_0979"/>
<feature type="modified residue" description="4-aspartylphosphate" evidence="17">
    <location>
        <position position="1271"/>
    </location>
</feature>
<dbReference type="CDD" id="cd17546">
    <property type="entry name" value="REC_hyHK_CKI1_RcsC-like"/>
    <property type="match status" value="1"/>
</dbReference>
<dbReference type="PANTHER" id="PTHR45339:SF1">
    <property type="entry name" value="HYBRID SIGNAL TRANSDUCTION HISTIDINE KINASE J"/>
    <property type="match status" value="1"/>
</dbReference>
<evidence type="ECO:0000259" key="21">
    <source>
        <dbReference type="PROSITE" id="PS50894"/>
    </source>
</evidence>
<feature type="signal peptide" evidence="18">
    <location>
        <begin position="1"/>
        <end position="27"/>
    </location>
</feature>
<dbReference type="PROSITE" id="PS50894">
    <property type="entry name" value="HPT"/>
    <property type="match status" value="1"/>
</dbReference>
<dbReference type="InterPro" id="IPR003661">
    <property type="entry name" value="HisK_dim/P_dom"/>
</dbReference>
<dbReference type="KEGG" id="pin:Ping_0979"/>
<dbReference type="Gene3D" id="3.40.190.10">
    <property type="entry name" value="Periplasmic binding protein-like II"/>
    <property type="match status" value="6"/>
</dbReference>
<evidence type="ECO:0000256" key="12">
    <source>
        <dbReference type="ARBA" id="ARBA00023012"/>
    </source>
</evidence>